<evidence type="ECO:0000259" key="4">
    <source>
        <dbReference type="PROSITE" id="PS50977"/>
    </source>
</evidence>
<dbReference type="PANTHER" id="PTHR43479">
    <property type="entry name" value="ACREF/ENVCD OPERON REPRESSOR-RELATED"/>
    <property type="match status" value="1"/>
</dbReference>
<protein>
    <submittedName>
        <fullName evidence="5">Transcriptional regulator, TetR/AcrR family</fullName>
    </submittedName>
</protein>
<dbReference type="PROSITE" id="PS01081">
    <property type="entry name" value="HTH_TETR_1"/>
    <property type="match status" value="1"/>
</dbReference>
<dbReference type="Proteomes" id="UP000000742">
    <property type="component" value="Chromosome"/>
</dbReference>
<dbReference type="InterPro" id="IPR050624">
    <property type="entry name" value="HTH-type_Tx_Regulator"/>
</dbReference>
<evidence type="ECO:0000256" key="2">
    <source>
        <dbReference type="PROSITE-ProRule" id="PRU00335"/>
    </source>
</evidence>
<gene>
    <name evidence="5" type="ordered locus">Aflv_1929</name>
</gene>
<dbReference type="InterPro" id="IPR009057">
    <property type="entry name" value="Homeodomain-like_sf"/>
</dbReference>
<evidence type="ECO:0000313" key="6">
    <source>
        <dbReference type="Proteomes" id="UP000000742"/>
    </source>
</evidence>
<keyword evidence="3" id="KW-0812">Transmembrane</keyword>
<dbReference type="PANTHER" id="PTHR43479:SF11">
    <property type="entry name" value="ACREF_ENVCD OPERON REPRESSOR-RELATED"/>
    <property type="match status" value="1"/>
</dbReference>
<dbReference type="Pfam" id="PF00440">
    <property type="entry name" value="TetR_N"/>
    <property type="match status" value="1"/>
</dbReference>
<dbReference type="GO" id="GO:0003677">
    <property type="term" value="F:DNA binding"/>
    <property type="evidence" value="ECO:0007669"/>
    <property type="project" value="UniProtKB-UniRule"/>
</dbReference>
<organism evidence="5 6">
    <name type="scientific">Anoxybacillus flavithermus (strain DSM 21510 / WK1)</name>
    <dbReference type="NCBI Taxonomy" id="491915"/>
    <lineage>
        <taxon>Bacteria</taxon>
        <taxon>Bacillati</taxon>
        <taxon>Bacillota</taxon>
        <taxon>Bacilli</taxon>
        <taxon>Bacillales</taxon>
        <taxon>Anoxybacillaceae</taxon>
        <taxon>Anoxybacillus</taxon>
    </lineage>
</organism>
<dbReference type="STRING" id="491915.Aflv_1929"/>
<feature type="domain" description="HTH tetR-type" evidence="4">
    <location>
        <begin position="9"/>
        <end position="69"/>
    </location>
</feature>
<keyword evidence="1 2" id="KW-0238">DNA-binding</keyword>
<evidence type="ECO:0000313" key="5">
    <source>
        <dbReference type="EMBL" id="ACJ34290.1"/>
    </source>
</evidence>
<keyword evidence="3" id="KW-0472">Membrane</keyword>
<proteinExistence type="predicted"/>
<dbReference type="eggNOG" id="COG1309">
    <property type="taxonomic scope" value="Bacteria"/>
</dbReference>
<dbReference type="SUPFAM" id="SSF46689">
    <property type="entry name" value="Homeodomain-like"/>
    <property type="match status" value="1"/>
</dbReference>
<reference evidence="5 6" key="1">
    <citation type="journal article" date="2008" name="Genome Biol.">
        <title>Encapsulated in silica: genome, proteome and physiology of the thermophilic bacterium Anoxybacillus flavithermus WK1.</title>
        <authorList>
            <person name="Saw J.H."/>
            <person name="Mountain B.W."/>
            <person name="Feng L."/>
            <person name="Omelchenko M.V."/>
            <person name="Hou S."/>
            <person name="Saito J.A."/>
            <person name="Stott M.B."/>
            <person name="Li D."/>
            <person name="Zhao G."/>
            <person name="Wu J."/>
            <person name="Galperin M.Y."/>
            <person name="Koonin E.V."/>
            <person name="Makarova K.S."/>
            <person name="Wolf Y.I."/>
            <person name="Rigden D.J."/>
            <person name="Dunfield P.F."/>
            <person name="Wang L."/>
            <person name="Alam M."/>
        </authorList>
    </citation>
    <scope>NUCLEOTIDE SEQUENCE [LARGE SCALE GENOMIC DNA]</scope>
    <source>
        <strain evidence="6">DSM 21510 / WK1</strain>
    </source>
</reference>
<dbReference type="Gene3D" id="1.10.357.10">
    <property type="entry name" value="Tetracycline Repressor, domain 2"/>
    <property type="match status" value="1"/>
</dbReference>
<dbReference type="PROSITE" id="PS50977">
    <property type="entry name" value="HTH_TETR_2"/>
    <property type="match status" value="1"/>
</dbReference>
<dbReference type="InterPro" id="IPR023772">
    <property type="entry name" value="DNA-bd_HTH_TetR-type_CS"/>
</dbReference>
<dbReference type="KEGG" id="afl:Aflv_1929"/>
<dbReference type="InterPro" id="IPR001647">
    <property type="entry name" value="HTH_TetR"/>
</dbReference>
<evidence type="ECO:0000256" key="1">
    <source>
        <dbReference type="ARBA" id="ARBA00023125"/>
    </source>
</evidence>
<feature type="DNA-binding region" description="H-T-H motif" evidence="2">
    <location>
        <begin position="32"/>
        <end position="51"/>
    </location>
</feature>
<name>B7GIE6_ANOFW</name>
<dbReference type="HOGENOM" id="CLU_069356_12_2_9"/>
<keyword evidence="3" id="KW-1133">Transmembrane helix</keyword>
<evidence type="ECO:0000256" key="3">
    <source>
        <dbReference type="SAM" id="Phobius"/>
    </source>
</evidence>
<dbReference type="PRINTS" id="PR00455">
    <property type="entry name" value="HTHTETR"/>
</dbReference>
<dbReference type="AlphaFoldDB" id="B7GIE6"/>
<feature type="transmembrane region" description="Helical" evidence="3">
    <location>
        <begin position="147"/>
        <end position="167"/>
    </location>
</feature>
<sequence>MMKRERQKKQTRILLQQTALQLFQKQGYEQTTVLQITNEAGVAKGTFFNYFRTKEDVLQSVFFSHVERVYEKIKKNEHGHWREQIVLLFRELTAMHEQLGKEITKSIVHIYTTKQKQSLPLTSLIDMLTHVFEEGKRCGDIRTRRPSAALALITIQLYFGALKLWMFSHLHEPLSTFTIGTITMFIDYMQKEGG</sequence>
<accession>B7GIE6</accession>
<dbReference type="EMBL" id="CP000922">
    <property type="protein sequence ID" value="ACJ34290.1"/>
    <property type="molecule type" value="Genomic_DNA"/>
</dbReference>